<dbReference type="AlphaFoldDB" id="A0A7E6EKQ2"/>
<sequence>MSRGYNAFVRGSRRSFSLPTNMVTTTTTTTTMMMMMMMMIISVMILPCSSLNRVEMTSLKPYHGFGSDGPSRMKIECSFEAKNLVFFRLKRNDEVVVDIGYNKVSKDFVLLYAKENFGCTLPQAQTTKGEVHCWKKDLDCSDVASYSCEISNANKSNSRILKVKSFIASLAALDKPYKKAKTPTFRCLAYVSPAPRDEFVTFRWIIKYKKPNVEQETTVKRVPLLKTGQRCIVMKSLYKHMLTDKDKDGTIIACSAFGDLLSQQVTKERARSGSPISALPDTAWFSVSKISLLFLALASYS</sequence>
<evidence type="ECO:0000313" key="1">
    <source>
        <dbReference type="Proteomes" id="UP000515154"/>
    </source>
</evidence>
<protein>
    <submittedName>
        <fullName evidence="2">Uncharacterized protein LOC118761863</fullName>
    </submittedName>
</protein>
<dbReference type="RefSeq" id="XP_036355923.1">
    <property type="nucleotide sequence ID" value="XM_036500030.1"/>
</dbReference>
<proteinExistence type="predicted"/>
<accession>A0A7E6EKQ2</accession>
<organism evidence="1 2">
    <name type="scientific">Octopus sinensis</name>
    <name type="common">East Asian common octopus</name>
    <dbReference type="NCBI Taxonomy" id="2607531"/>
    <lineage>
        <taxon>Eukaryota</taxon>
        <taxon>Metazoa</taxon>
        <taxon>Spiralia</taxon>
        <taxon>Lophotrochozoa</taxon>
        <taxon>Mollusca</taxon>
        <taxon>Cephalopoda</taxon>
        <taxon>Coleoidea</taxon>
        <taxon>Octopodiformes</taxon>
        <taxon>Octopoda</taxon>
        <taxon>Incirrata</taxon>
        <taxon>Octopodidae</taxon>
        <taxon>Octopus</taxon>
    </lineage>
</organism>
<keyword evidence="1" id="KW-1185">Reference proteome</keyword>
<reference evidence="2" key="1">
    <citation type="submission" date="2025-08" db="UniProtKB">
        <authorList>
            <consortium name="RefSeq"/>
        </authorList>
    </citation>
    <scope>IDENTIFICATION</scope>
</reference>
<dbReference type="Proteomes" id="UP000515154">
    <property type="component" value="Unplaced"/>
</dbReference>
<evidence type="ECO:0000313" key="2">
    <source>
        <dbReference type="RefSeq" id="XP_036355923.1"/>
    </source>
</evidence>
<gene>
    <name evidence="2" type="primary">LOC118761863</name>
</gene>
<name>A0A7E6EKQ2_9MOLL</name>
<dbReference type="KEGG" id="osn:118761863"/>